<evidence type="ECO:0000256" key="5">
    <source>
        <dbReference type="PROSITE-ProRule" id="PRU00221"/>
    </source>
</evidence>
<feature type="repeat" description="WD" evidence="5">
    <location>
        <begin position="127"/>
        <end position="160"/>
    </location>
</feature>
<keyword evidence="4" id="KW-0508">mRNA splicing</keyword>
<dbReference type="InterPro" id="IPR001680">
    <property type="entry name" value="WD40_rpt"/>
</dbReference>
<dbReference type="Pfam" id="PF00400">
    <property type="entry name" value="WD40"/>
    <property type="match status" value="6"/>
</dbReference>
<sequence>MATKRKAGEMIAYGQDRVIKRVYDPTSATPRTSNLMAPTVALEGHQSDVFGCTFHPDGKYLSSAGADRQILIWNVYGECENISSMTGHSGAVMDIQFTTDGNNIVTCGTDMTVALWDVMAGQRIKRLKGHTAYVNAVHPTRRGQFLIASGSDDCSIKIWDPRKKGKCTNLVNPYQVLTVSFNDTAEQVFSSGLDNEIKIWDLRSNGVVNRLRGHTDTVTGMSLSTDGSYLLTNSMDNTLRIWDVRPYAPPERCVKILSGHQHNFEKNLLRCTWSPDGSKVSAGSGDRTITILPFTLQNMIKLCHKFTFQNMKVLVNGSIVIVLKSRIGTELQKKLFLIHIYSESLPEQVSVCPVNGSIVIVLKSRIGTELQKKLFLIHIYSESLPEQVSELTIAKFHGLGHALLVSSLLKHDGSTSMKRLIAHTAYSSHNSLKTVVNFPSRMSTTTTAMTT</sequence>
<dbReference type="AlphaFoldDB" id="A0A6H5G3V3"/>
<feature type="repeat" description="WD" evidence="5">
    <location>
        <begin position="176"/>
        <end position="210"/>
    </location>
</feature>
<feature type="repeat" description="WD" evidence="5">
    <location>
        <begin position="211"/>
        <end position="245"/>
    </location>
</feature>
<dbReference type="InterPro" id="IPR020472">
    <property type="entry name" value="WD40_PAC1"/>
</dbReference>
<protein>
    <submittedName>
        <fullName evidence="6">Uncharacterized protein</fullName>
    </submittedName>
</protein>
<gene>
    <name evidence="6" type="ORF">NTEN_LOCUS2948</name>
</gene>
<organism evidence="6 7">
    <name type="scientific">Nesidiocoris tenuis</name>
    <dbReference type="NCBI Taxonomy" id="355587"/>
    <lineage>
        <taxon>Eukaryota</taxon>
        <taxon>Metazoa</taxon>
        <taxon>Ecdysozoa</taxon>
        <taxon>Arthropoda</taxon>
        <taxon>Hexapoda</taxon>
        <taxon>Insecta</taxon>
        <taxon>Pterygota</taxon>
        <taxon>Neoptera</taxon>
        <taxon>Paraneoptera</taxon>
        <taxon>Hemiptera</taxon>
        <taxon>Heteroptera</taxon>
        <taxon>Panheteroptera</taxon>
        <taxon>Cimicomorpha</taxon>
        <taxon>Miridae</taxon>
        <taxon>Dicyphina</taxon>
        <taxon>Nesidiocoris</taxon>
    </lineage>
</organism>
<keyword evidence="7" id="KW-1185">Reference proteome</keyword>
<feature type="repeat" description="WD" evidence="5">
    <location>
        <begin position="42"/>
        <end position="75"/>
    </location>
</feature>
<dbReference type="GO" id="GO:0071013">
    <property type="term" value="C:catalytic step 2 spliceosome"/>
    <property type="evidence" value="ECO:0007669"/>
    <property type="project" value="TreeGrafter"/>
</dbReference>
<keyword evidence="3" id="KW-0677">Repeat</keyword>
<dbReference type="Proteomes" id="UP000479000">
    <property type="component" value="Unassembled WGS sequence"/>
</dbReference>
<dbReference type="InterPro" id="IPR015943">
    <property type="entry name" value="WD40/YVTN_repeat-like_dom_sf"/>
</dbReference>
<feature type="repeat" description="WD" evidence="5">
    <location>
        <begin position="85"/>
        <end position="126"/>
    </location>
</feature>
<evidence type="ECO:0000256" key="4">
    <source>
        <dbReference type="ARBA" id="ARBA00023187"/>
    </source>
</evidence>
<dbReference type="PROSITE" id="PS50082">
    <property type="entry name" value="WD_REPEATS_2"/>
    <property type="match status" value="5"/>
</dbReference>
<dbReference type="CDD" id="cd00200">
    <property type="entry name" value="WD40"/>
    <property type="match status" value="1"/>
</dbReference>
<dbReference type="OrthoDB" id="1068471at2759"/>
<evidence type="ECO:0000256" key="1">
    <source>
        <dbReference type="ARBA" id="ARBA00022574"/>
    </source>
</evidence>
<dbReference type="PANTHER" id="PTHR44006">
    <property type="entry name" value="U5 SMALL NUCLEAR RIBONUCLEOPROTEIN 40 KDA PROTEIN"/>
    <property type="match status" value="1"/>
</dbReference>
<name>A0A6H5G3V3_9HEMI</name>
<accession>A0A6H5G3V3</accession>
<dbReference type="InterPro" id="IPR052234">
    <property type="entry name" value="U5_snRNP_Component"/>
</dbReference>
<dbReference type="InterPro" id="IPR019775">
    <property type="entry name" value="WD40_repeat_CS"/>
</dbReference>
<dbReference type="GO" id="GO:0003723">
    <property type="term" value="F:RNA binding"/>
    <property type="evidence" value="ECO:0007669"/>
    <property type="project" value="TreeGrafter"/>
</dbReference>
<dbReference type="SMART" id="SM00320">
    <property type="entry name" value="WD40"/>
    <property type="match status" value="6"/>
</dbReference>
<dbReference type="Gene3D" id="2.130.10.10">
    <property type="entry name" value="YVTN repeat-like/Quinoprotein amine dehydrogenase"/>
    <property type="match status" value="1"/>
</dbReference>
<dbReference type="PROSITE" id="PS00678">
    <property type="entry name" value="WD_REPEATS_1"/>
    <property type="match status" value="3"/>
</dbReference>
<evidence type="ECO:0000256" key="2">
    <source>
        <dbReference type="ARBA" id="ARBA00022664"/>
    </source>
</evidence>
<dbReference type="GO" id="GO:0008380">
    <property type="term" value="P:RNA splicing"/>
    <property type="evidence" value="ECO:0007669"/>
    <property type="project" value="UniProtKB-KW"/>
</dbReference>
<evidence type="ECO:0000313" key="7">
    <source>
        <dbReference type="Proteomes" id="UP000479000"/>
    </source>
</evidence>
<reference evidence="6 7" key="1">
    <citation type="submission" date="2020-02" db="EMBL/GenBank/DDBJ databases">
        <authorList>
            <person name="Ferguson B K."/>
        </authorList>
    </citation>
    <scope>NUCLEOTIDE SEQUENCE [LARGE SCALE GENOMIC DNA]</scope>
</reference>
<dbReference type="PANTHER" id="PTHR44006:SF1">
    <property type="entry name" value="U5 SMALL NUCLEAR RIBONUCLEOPROTEIN 40 KDA PROTEIN"/>
    <property type="match status" value="1"/>
</dbReference>
<keyword evidence="2" id="KW-0507">mRNA processing</keyword>
<proteinExistence type="predicted"/>
<dbReference type="SUPFAM" id="SSF50978">
    <property type="entry name" value="WD40 repeat-like"/>
    <property type="match status" value="1"/>
</dbReference>
<dbReference type="InterPro" id="IPR036322">
    <property type="entry name" value="WD40_repeat_dom_sf"/>
</dbReference>
<dbReference type="PRINTS" id="PR00320">
    <property type="entry name" value="GPROTEINBRPT"/>
</dbReference>
<dbReference type="GO" id="GO:0006397">
    <property type="term" value="P:mRNA processing"/>
    <property type="evidence" value="ECO:0007669"/>
    <property type="project" value="UniProtKB-KW"/>
</dbReference>
<dbReference type="EMBL" id="CADCXU010004609">
    <property type="protein sequence ID" value="CAA9996416.1"/>
    <property type="molecule type" value="Genomic_DNA"/>
</dbReference>
<dbReference type="PROSITE" id="PS50294">
    <property type="entry name" value="WD_REPEATS_REGION"/>
    <property type="match status" value="4"/>
</dbReference>
<evidence type="ECO:0000256" key="3">
    <source>
        <dbReference type="ARBA" id="ARBA00022737"/>
    </source>
</evidence>
<evidence type="ECO:0000313" key="6">
    <source>
        <dbReference type="EMBL" id="CAA9996416.1"/>
    </source>
</evidence>
<keyword evidence="1 5" id="KW-0853">WD repeat</keyword>